<dbReference type="AlphaFoldDB" id="A0A564Y6A7"/>
<gene>
    <name evidence="2" type="ORF">WMSIL1_LOCUS2736</name>
</gene>
<reference evidence="2 3" key="1">
    <citation type="submission" date="2019-07" db="EMBL/GenBank/DDBJ databases">
        <authorList>
            <person name="Jastrzebski P J."/>
            <person name="Paukszto L."/>
            <person name="Jastrzebski P J."/>
        </authorList>
    </citation>
    <scope>NUCLEOTIDE SEQUENCE [LARGE SCALE GENOMIC DNA]</scope>
    <source>
        <strain evidence="2 3">WMS-il1</strain>
    </source>
</reference>
<proteinExistence type="predicted"/>
<keyword evidence="1" id="KW-0472">Membrane</keyword>
<keyword evidence="3" id="KW-1185">Reference proteome</keyword>
<organism evidence="2 3">
    <name type="scientific">Hymenolepis diminuta</name>
    <name type="common">Rat tapeworm</name>
    <dbReference type="NCBI Taxonomy" id="6216"/>
    <lineage>
        <taxon>Eukaryota</taxon>
        <taxon>Metazoa</taxon>
        <taxon>Spiralia</taxon>
        <taxon>Lophotrochozoa</taxon>
        <taxon>Platyhelminthes</taxon>
        <taxon>Cestoda</taxon>
        <taxon>Eucestoda</taxon>
        <taxon>Cyclophyllidea</taxon>
        <taxon>Hymenolepididae</taxon>
        <taxon>Hymenolepis</taxon>
    </lineage>
</organism>
<protein>
    <submittedName>
        <fullName evidence="2">Uncharacterized protein</fullName>
    </submittedName>
</protein>
<accession>A0A564Y6A7</accession>
<sequence>CTCAHVLTSPYPSNLYKVIFVFHSIITHACLLPALTFPTHLLSSSACFPLYLSLTRLKLVVASLNTFRSNQLLVFCSTIVIGCKPLVVILTPTASEIMWHHIGS</sequence>
<dbReference type="Proteomes" id="UP000321570">
    <property type="component" value="Unassembled WGS sequence"/>
</dbReference>
<evidence type="ECO:0000313" key="3">
    <source>
        <dbReference type="Proteomes" id="UP000321570"/>
    </source>
</evidence>
<keyword evidence="1" id="KW-0812">Transmembrane</keyword>
<evidence type="ECO:0000256" key="1">
    <source>
        <dbReference type="SAM" id="Phobius"/>
    </source>
</evidence>
<feature type="non-terminal residue" evidence="2">
    <location>
        <position position="1"/>
    </location>
</feature>
<name>A0A564Y6A7_HYMDI</name>
<feature type="transmembrane region" description="Helical" evidence="1">
    <location>
        <begin position="72"/>
        <end position="91"/>
    </location>
</feature>
<evidence type="ECO:0000313" key="2">
    <source>
        <dbReference type="EMBL" id="VUZ42034.1"/>
    </source>
</evidence>
<feature type="transmembrane region" description="Helical" evidence="1">
    <location>
        <begin position="15"/>
        <end position="35"/>
    </location>
</feature>
<keyword evidence="1" id="KW-1133">Transmembrane helix</keyword>
<dbReference type="EMBL" id="CABIJS010000077">
    <property type="protein sequence ID" value="VUZ42034.1"/>
    <property type="molecule type" value="Genomic_DNA"/>
</dbReference>